<dbReference type="RefSeq" id="WP_218445024.1">
    <property type="nucleotide sequence ID" value="NZ_JAGSPA010000002.1"/>
</dbReference>
<accession>A0ABS6SDQ7</accession>
<keyword evidence="2" id="KW-1185">Reference proteome</keyword>
<dbReference type="Pfam" id="PF09650">
    <property type="entry name" value="PHA_gran_rgn"/>
    <property type="match status" value="1"/>
</dbReference>
<dbReference type="InterPro" id="IPR013433">
    <property type="entry name" value="PHA_gran_rgn"/>
</dbReference>
<protein>
    <submittedName>
        <fullName evidence="1">Polyhydroxyalkanoic acid system family protein</fullName>
    </submittedName>
</protein>
<evidence type="ECO:0000313" key="2">
    <source>
        <dbReference type="Proteomes" id="UP000722336"/>
    </source>
</evidence>
<dbReference type="EMBL" id="JAGSPA010000002">
    <property type="protein sequence ID" value="MBV7256395.1"/>
    <property type="molecule type" value="Genomic_DNA"/>
</dbReference>
<proteinExistence type="predicted"/>
<sequence length="106" mass="11716">MEETFTEEIAHTLGRQEARRRISDSLPGYLEMLPGGKAHHHWTGDTMFLNYSALGQTADAQLEVMDDRIRVTVRLTGLLAAMGSKISAMLGRGAKELLEDKSGNSR</sequence>
<organism evidence="1 2">
    <name type="scientific">Pacificimonas pallii</name>
    <dbReference type="NCBI Taxonomy" id="2827236"/>
    <lineage>
        <taxon>Bacteria</taxon>
        <taxon>Pseudomonadati</taxon>
        <taxon>Pseudomonadota</taxon>
        <taxon>Alphaproteobacteria</taxon>
        <taxon>Sphingomonadales</taxon>
        <taxon>Sphingosinicellaceae</taxon>
        <taxon>Pacificimonas</taxon>
    </lineage>
</organism>
<evidence type="ECO:0000313" key="1">
    <source>
        <dbReference type="EMBL" id="MBV7256395.1"/>
    </source>
</evidence>
<reference evidence="1 2" key="1">
    <citation type="submission" date="2021-04" db="EMBL/GenBank/DDBJ databases">
        <authorList>
            <person name="Pira H."/>
            <person name="Risdian C."/>
            <person name="Wink J."/>
        </authorList>
    </citation>
    <scope>NUCLEOTIDE SEQUENCE [LARGE SCALE GENOMIC DNA]</scope>
    <source>
        <strain evidence="1 2">WHA3</strain>
    </source>
</reference>
<name>A0ABS6SDQ7_9SPHN</name>
<gene>
    <name evidence="1" type="ORF">KCG44_06300</name>
</gene>
<dbReference type="Proteomes" id="UP000722336">
    <property type="component" value="Unassembled WGS sequence"/>
</dbReference>
<comment type="caution">
    <text evidence="1">The sequence shown here is derived from an EMBL/GenBank/DDBJ whole genome shotgun (WGS) entry which is preliminary data.</text>
</comment>